<dbReference type="EMBL" id="BK015666">
    <property type="protein sequence ID" value="DAE18987.1"/>
    <property type="molecule type" value="Genomic_DNA"/>
</dbReference>
<accession>A0A8S5QJH3</accession>
<proteinExistence type="predicted"/>
<sequence>MLSYYLETNRAPSIVEFQTQFPDAEFIDYEAQGVTSADWQRLLR</sequence>
<protein>
    <submittedName>
        <fullName evidence="1">Uncharacterized protein</fullName>
    </submittedName>
</protein>
<name>A0A8S5QJH3_9CAUD</name>
<reference evidence="1" key="1">
    <citation type="journal article" date="2021" name="Proc. Natl. Acad. Sci. U.S.A.">
        <title>A Catalog of Tens of Thousands of Viruses from Human Metagenomes Reveals Hidden Associations with Chronic Diseases.</title>
        <authorList>
            <person name="Tisza M.J."/>
            <person name="Buck C.B."/>
        </authorList>
    </citation>
    <scope>NUCLEOTIDE SEQUENCE</scope>
    <source>
        <strain evidence="1">CtiOl67</strain>
    </source>
</reference>
<organism evidence="1">
    <name type="scientific">Siphoviridae sp. ctiOl67</name>
    <dbReference type="NCBI Taxonomy" id="2825622"/>
    <lineage>
        <taxon>Viruses</taxon>
        <taxon>Duplodnaviria</taxon>
        <taxon>Heunggongvirae</taxon>
        <taxon>Uroviricota</taxon>
        <taxon>Caudoviricetes</taxon>
    </lineage>
</organism>
<evidence type="ECO:0000313" key="1">
    <source>
        <dbReference type="EMBL" id="DAE18987.1"/>
    </source>
</evidence>